<evidence type="ECO:0000313" key="2">
    <source>
        <dbReference type="EMBL" id="MCU4716478.1"/>
    </source>
</evidence>
<dbReference type="Pfam" id="PF13649">
    <property type="entry name" value="Methyltransf_25"/>
    <property type="match status" value="1"/>
</dbReference>
<evidence type="ECO:0000313" key="4">
    <source>
        <dbReference type="Proteomes" id="UP001208186"/>
    </source>
</evidence>
<comment type="caution">
    <text evidence="3">The sequence shown here is derived from an EMBL/GenBank/DDBJ whole genome shotgun (WGS) entry which is preliminary data.</text>
</comment>
<dbReference type="AlphaFoldDB" id="A0AAE3I9M5"/>
<keyword evidence="3" id="KW-0489">Methyltransferase</keyword>
<proteinExistence type="predicted"/>
<name>A0AAE3I9M5_9EURY</name>
<dbReference type="RefSeq" id="WP_315907253.1">
    <property type="nucleotide sequence ID" value="NZ_JAOPKC010000001.1"/>
</dbReference>
<dbReference type="GO" id="GO:0008168">
    <property type="term" value="F:methyltransferase activity"/>
    <property type="evidence" value="ECO:0007669"/>
    <property type="project" value="UniProtKB-KW"/>
</dbReference>
<dbReference type="EMBL" id="JAOPKC010000001">
    <property type="protein sequence ID" value="MCU4716478.1"/>
    <property type="molecule type" value="Genomic_DNA"/>
</dbReference>
<feature type="domain" description="Methyltransferase" evidence="1">
    <location>
        <begin position="63"/>
        <end position="137"/>
    </location>
</feature>
<evidence type="ECO:0000313" key="3">
    <source>
        <dbReference type="EMBL" id="MCU4725917.1"/>
    </source>
</evidence>
<dbReference type="EMBL" id="JAOPKD010000001">
    <property type="protein sequence ID" value="MCU4725917.1"/>
    <property type="molecule type" value="Genomic_DNA"/>
</dbReference>
<accession>A0AAE3I9M5</accession>
<dbReference type="Gene3D" id="3.40.50.150">
    <property type="entry name" value="Vaccinia Virus protein VP39"/>
    <property type="match status" value="1"/>
</dbReference>
<dbReference type="CDD" id="cd02440">
    <property type="entry name" value="AdoMet_MTases"/>
    <property type="match status" value="1"/>
</dbReference>
<dbReference type="InterPro" id="IPR029063">
    <property type="entry name" value="SAM-dependent_MTases_sf"/>
</dbReference>
<protein>
    <submittedName>
        <fullName evidence="3">Class I SAM-dependent methyltransferase</fullName>
    </submittedName>
</protein>
<evidence type="ECO:0000259" key="1">
    <source>
        <dbReference type="Pfam" id="PF13649"/>
    </source>
</evidence>
<reference evidence="3" key="1">
    <citation type="submission" date="2023-02" db="EMBL/GenBank/DDBJ databases">
        <title>Enrichment on poylsaccharides allowed isolation of novel metabolic and taxonomic groups of Haloarchaea.</title>
        <authorList>
            <person name="Sorokin D.Y."/>
            <person name="Elcheninov A.G."/>
            <person name="Khizhniak T.V."/>
            <person name="Kolganova T.V."/>
            <person name="Kublanov I.V."/>
        </authorList>
    </citation>
    <scope>NUCLEOTIDE SEQUENCE</scope>
    <source>
        <strain evidence="2 4">HArc-curdl5-1</strain>
        <strain evidence="3">HArc-curdl7</strain>
    </source>
</reference>
<dbReference type="InterPro" id="IPR041698">
    <property type="entry name" value="Methyltransf_25"/>
</dbReference>
<dbReference type="GO" id="GO:0032259">
    <property type="term" value="P:methylation"/>
    <property type="evidence" value="ECO:0007669"/>
    <property type="project" value="UniProtKB-KW"/>
</dbReference>
<gene>
    <name evidence="3" type="ORF">OB914_02880</name>
    <name evidence="2" type="ORF">OB916_00140</name>
</gene>
<sequence>MDAEKDAYGQAILDYYEYEDGFEIVERDDGFVAPSGGPEMYFSEYDDWGEHVQAAFDRLRGRVLDVGCGAGRHALHAQRQGHDVSGIDVSPGAVEVSRDRGVEDVRECDVAEVVDEFEPDAFETVLMLGNNFGLVGTAETAPDVLGGLATVTSDEARILAESHDVYENADDYHRVYHEYNRDRGRLPGALRIKTRYKTHATDWFDYLLVAPEEMDSVLADTVWARAETYRGENGQYVAVLEKAPLRR</sequence>
<evidence type="ECO:0000313" key="5">
    <source>
        <dbReference type="Proteomes" id="UP001209746"/>
    </source>
</evidence>
<dbReference type="Proteomes" id="UP001209746">
    <property type="component" value="Unassembled WGS sequence"/>
</dbReference>
<dbReference type="Proteomes" id="UP001208186">
    <property type="component" value="Unassembled WGS sequence"/>
</dbReference>
<keyword evidence="3" id="KW-0808">Transferase</keyword>
<organism evidence="3 5">
    <name type="scientific">Halapricum hydrolyticum</name>
    <dbReference type="NCBI Taxonomy" id="2979991"/>
    <lineage>
        <taxon>Archaea</taxon>
        <taxon>Methanobacteriati</taxon>
        <taxon>Methanobacteriota</taxon>
        <taxon>Stenosarchaea group</taxon>
        <taxon>Halobacteria</taxon>
        <taxon>Halobacteriales</taxon>
        <taxon>Haloarculaceae</taxon>
        <taxon>Halapricum</taxon>
    </lineage>
</organism>
<keyword evidence="4" id="KW-1185">Reference proteome</keyword>
<dbReference type="SUPFAM" id="SSF53335">
    <property type="entry name" value="S-adenosyl-L-methionine-dependent methyltransferases"/>
    <property type="match status" value="1"/>
</dbReference>